<keyword evidence="5" id="KW-0521">NADP</keyword>
<dbReference type="PROSITE" id="PS51330">
    <property type="entry name" value="DHFR_2"/>
    <property type="match status" value="1"/>
</dbReference>
<dbReference type="PANTHER" id="PTHR48069">
    <property type="entry name" value="DIHYDROFOLATE REDUCTASE"/>
    <property type="match status" value="1"/>
</dbReference>
<comment type="similarity">
    <text evidence="2">Belongs to the dihydrofolate reductase family.</text>
</comment>
<dbReference type="GO" id="GO:0050661">
    <property type="term" value="F:NADP binding"/>
    <property type="evidence" value="ECO:0007669"/>
    <property type="project" value="InterPro"/>
</dbReference>
<feature type="domain" description="DHFR" evidence="7">
    <location>
        <begin position="2"/>
        <end position="173"/>
    </location>
</feature>
<dbReference type="PRINTS" id="PR00070">
    <property type="entry name" value="DHFR"/>
</dbReference>
<protein>
    <recommendedName>
        <fullName evidence="3">dihydrofolate reductase</fullName>
        <ecNumber evidence="3">1.5.1.3</ecNumber>
    </recommendedName>
</protein>
<dbReference type="GO" id="GO:0004146">
    <property type="term" value="F:dihydrofolate reductase activity"/>
    <property type="evidence" value="ECO:0007669"/>
    <property type="project" value="UniProtKB-EC"/>
</dbReference>
<dbReference type="GO" id="GO:0006730">
    <property type="term" value="P:one-carbon metabolic process"/>
    <property type="evidence" value="ECO:0007669"/>
    <property type="project" value="UniProtKB-KW"/>
</dbReference>
<dbReference type="GO" id="GO:0046654">
    <property type="term" value="P:tetrahydrofolate biosynthetic process"/>
    <property type="evidence" value="ECO:0007669"/>
    <property type="project" value="UniProtKB-UniPathway"/>
</dbReference>
<dbReference type="EMBL" id="DTPE01000096">
    <property type="protein sequence ID" value="HGE74933.1"/>
    <property type="molecule type" value="Genomic_DNA"/>
</dbReference>
<organism evidence="8">
    <name type="scientific">Mesoaciditoga lauensis</name>
    <dbReference type="NCBI Taxonomy" id="1495039"/>
    <lineage>
        <taxon>Bacteria</taxon>
        <taxon>Thermotogati</taxon>
        <taxon>Thermotogota</taxon>
        <taxon>Thermotogae</taxon>
        <taxon>Mesoaciditogales</taxon>
        <taxon>Mesoaciditogaceae</taxon>
        <taxon>Mesoaciditoga</taxon>
    </lineage>
</organism>
<evidence type="ECO:0000259" key="7">
    <source>
        <dbReference type="PROSITE" id="PS51330"/>
    </source>
</evidence>
<dbReference type="InterPro" id="IPR012259">
    <property type="entry name" value="DHFR"/>
</dbReference>
<evidence type="ECO:0000256" key="2">
    <source>
        <dbReference type="ARBA" id="ARBA00009539"/>
    </source>
</evidence>
<comment type="pathway">
    <text evidence="1">Cofactor biosynthesis; tetrahydrofolate biosynthesis; 5,6,7,8-tetrahydrofolate from 7,8-dihydrofolate: step 1/1.</text>
</comment>
<dbReference type="GO" id="GO:0046655">
    <property type="term" value="P:folic acid metabolic process"/>
    <property type="evidence" value="ECO:0007669"/>
    <property type="project" value="TreeGrafter"/>
</dbReference>
<gene>
    <name evidence="8" type="ORF">ENX73_02265</name>
</gene>
<dbReference type="AlphaFoldDB" id="A0A7V3RE52"/>
<dbReference type="PANTHER" id="PTHR48069:SF3">
    <property type="entry name" value="DIHYDROFOLATE REDUCTASE"/>
    <property type="match status" value="1"/>
</dbReference>
<evidence type="ECO:0000256" key="1">
    <source>
        <dbReference type="ARBA" id="ARBA00004903"/>
    </source>
</evidence>
<dbReference type="EC" id="1.5.1.3" evidence="3"/>
<evidence type="ECO:0000256" key="4">
    <source>
        <dbReference type="ARBA" id="ARBA00022563"/>
    </source>
</evidence>
<keyword evidence="6" id="KW-0560">Oxidoreductase</keyword>
<dbReference type="Pfam" id="PF00186">
    <property type="entry name" value="DHFR_1"/>
    <property type="match status" value="1"/>
</dbReference>
<dbReference type="InterPro" id="IPR024072">
    <property type="entry name" value="DHFR-like_dom_sf"/>
</dbReference>
<evidence type="ECO:0000256" key="6">
    <source>
        <dbReference type="ARBA" id="ARBA00023002"/>
    </source>
</evidence>
<accession>A0A7V3RE52</accession>
<dbReference type="SUPFAM" id="SSF53597">
    <property type="entry name" value="Dihydrofolate reductase-like"/>
    <property type="match status" value="1"/>
</dbReference>
<evidence type="ECO:0000256" key="5">
    <source>
        <dbReference type="ARBA" id="ARBA00022857"/>
    </source>
</evidence>
<name>A0A7V3RE52_9BACT</name>
<dbReference type="UniPathway" id="UPA00077">
    <property type="reaction ID" value="UER00158"/>
</dbReference>
<dbReference type="Gene3D" id="3.40.430.10">
    <property type="entry name" value="Dihydrofolate Reductase, subunit A"/>
    <property type="match status" value="1"/>
</dbReference>
<comment type="caution">
    <text evidence="8">The sequence shown here is derived from an EMBL/GenBank/DDBJ whole genome shotgun (WGS) entry which is preliminary data.</text>
</comment>
<evidence type="ECO:0000256" key="3">
    <source>
        <dbReference type="ARBA" id="ARBA00012856"/>
    </source>
</evidence>
<dbReference type="GO" id="GO:0005829">
    <property type="term" value="C:cytosol"/>
    <property type="evidence" value="ECO:0007669"/>
    <property type="project" value="TreeGrafter"/>
</dbReference>
<keyword evidence="4" id="KW-0554">One-carbon metabolism</keyword>
<evidence type="ECO:0000313" key="8">
    <source>
        <dbReference type="EMBL" id="HGE74933.1"/>
    </source>
</evidence>
<sequence length="173" mass="19801">MRIALIMVMSLNGKISRTHDSKVDWNSAEDLEWFKKITKFLGVVVVGRKTFETFKAPLKDRVNIVMTRTPSAYTSDKNLIYTSNSPEQIVEMVEKMGNDSLAVIGGQKVFTAFLNARLIDEVYITYEPLFIDGIDPFDTLGFDLRMRMVDLNFINSNSFVVHYIIDEFKNGIL</sequence>
<proteinExistence type="inferred from homology"/>
<dbReference type="CDD" id="cd00209">
    <property type="entry name" value="DHFR"/>
    <property type="match status" value="1"/>
</dbReference>
<dbReference type="GO" id="GO:0046452">
    <property type="term" value="P:dihydrofolate metabolic process"/>
    <property type="evidence" value="ECO:0007669"/>
    <property type="project" value="TreeGrafter"/>
</dbReference>
<reference evidence="8" key="1">
    <citation type="journal article" date="2020" name="mSystems">
        <title>Genome- and Community-Level Interaction Insights into Carbon Utilization and Element Cycling Functions of Hydrothermarchaeota in Hydrothermal Sediment.</title>
        <authorList>
            <person name="Zhou Z."/>
            <person name="Liu Y."/>
            <person name="Xu W."/>
            <person name="Pan J."/>
            <person name="Luo Z.H."/>
            <person name="Li M."/>
        </authorList>
    </citation>
    <scope>NUCLEOTIDE SEQUENCE [LARGE SCALE GENOMIC DNA]</scope>
    <source>
        <strain evidence="8">SpSt-966</strain>
    </source>
</reference>
<dbReference type="InterPro" id="IPR001796">
    <property type="entry name" value="DHFR_dom"/>
</dbReference>